<dbReference type="RefSeq" id="WP_055730290.1">
    <property type="nucleotide sequence ID" value="NZ_FUYX01000003.1"/>
</dbReference>
<organism evidence="1 3">
    <name type="scientific">Bosea thiooxidans</name>
    <dbReference type="NCBI Taxonomy" id="53254"/>
    <lineage>
        <taxon>Bacteria</taxon>
        <taxon>Pseudomonadati</taxon>
        <taxon>Pseudomonadota</taxon>
        <taxon>Alphaproteobacteria</taxon>
        <taxon>Hyphomicrobiales</taxon>
        <taxon>Boseaceae</taxon>
        <taxon>Bosea</taxon>
    </lineage>
</organism>
<evidence type="ECO:0000313" key="1">
    <source>
        <dbReference type="EMBL" id="KQK28383.1"/>
    </source>
</evidence>
<dbReference type="Proteomes" id="UP000190130">
    <property type="component" value="Unassembled WGS sequence"/>
</dbReference>
<keyword evidence="3" id="KW-1185">Reference proteome</keyword>
<evidence type="ECO:0008006" key="5">
    <source>
        <dbReference type="Google" id="ProtNLM"/>
    </source>
</evidence>
<reference evidence="2 4" key="2">
    <citation type="submission" date="2017-02" db="EMBL/GenBank/DDBJ databases">
        <authorList>
            <person name="Peterson S.W."/>
        </authorList>
    </citation>
    <scope>NUCLEOTIDE SEQUENCE [LARGE SCALE GENOMIC DNA]</scope>
    <source>
        <strain evidence="2 4">DSM 9653</strain>
    </source>
</reference>
<evidence type="ECO:0000313" key="4">
    <source>
        <dbReference type="Proteomes" id="UP000190130"/>
    </source>
</evidence>
<proteinExistence type="predicted"/>
<dbReference type="OrthoDB" id="8163970at2"/>
<dbReference type="AlphaFoldDB" id="A0A0Q3I042"/>
<accession>A0A0Q3I042</accession>
<sequence length="75" mass="8158">MTCLTQTAPLAPRGGASILHGWLVLWQRHAATARAQRRLAMLDGRALCDLGLSRDAVDPPRRHDPAGIWLNPIPG</sequence>
<gene>
    <name evidence="1" type="ORF">ARD30_22095</name>
    <name evidence="2" type="ORF">SAMN05660750_01251</name>
</gene>
<name>A0A0Q3I042_9HYPH</name>
<evidence type="ECO:0000313" key="2">
    <source>
        <dbReference type="EMBL" id="SKB56369.1"/>
    </source>
</evidence>
<dbReference type="EMBL" id="FUYX01000003">
    <property type="protein sequence ID" value="SKB56369.1"/>
    <property type="molecule type" value="Genomic_DNA"/>
</dbReference>
<dbReference type="EMBL" id="LMAR01000074">
    <property type="protein sequence ID" value="KQK28383.1"/>
    <property type="molecule type" value="Genomic_DNA"/>
</dbReference>
<dbReference type="STRING" id="53254.SAMN05660750_01251"/>
<evidence type="ECO:0000313" key="3">
    <source>
        <dbReference type="Proteomes" id="UP000051562"/>
    </source>
</evidence>
<protein>
    <recommendedName>
        <fullName evidence="5">DUF1127 domain-containing protein</fullName>
    </recommendedName>
</protein>
<reference evidence="1 3" key="1">
    <citation type="submission" date="2015-10" db="EMBL/GenBank/DDBJ databases">
        <title>Draft genome of Bosea thiooxidans.</title>
        <authorList>
            <person name="Wang X."/>
        </authorList>
    </citation>
    <scope>NUCLEOTIDE SEQUENCE [LARGE SCALE GENOMIC DNA]</scope>
    <source>
        <strain evidence="1 3">CGMCC 9174</strain>
    </source>
</reference>
<dbReference type="Proteomes" id="UP000051562">
    <property type="component" value="Unassembled WGS sequence"/>
</dbReference>